<keyword evidence="5" id="KW-0560">Oxidoreductase</keyword>
<dbReference type="EMBL" id="QFYP01000001">
    <property type="protein sequence ID" value="RAK60562.1"/>
    <property type="molecule type" value="Genomic_DNA"/>
</dbReference>
<keyword evidence="8" id="KW-1133">Transmembrane helix</keyword>
<dbReference type="OrthoDB" id="9781621at2"/>
<dbReference type="RefSeq" id="WP_111457855.1">
    <property type="nucleotide sequence ID" value="NZ_QFYP01000001.1"/>
</dbReference>
<evidence type="ECO:0000313" key="11">
    <source>
        <dbReference type="Proteomes" id="UP000249842"/>
    </source>
</evidence>
<sequence>MRGQAIAAVRPRVVIVGAGFGGLEAARALAGAAVEVVVIDAKNHHTFQPLLYQVATAALSPAAIAWPIRHLLKTQANARVLMSRVVAVDPTAHQVLTEAGPVAYDQLVIATGATHSYFGHDSWEAFAPGLKTIEDALEIRRRILSAFERAELAGDDGAAPELTTFVVVGGGPTGVELAGAIGEIARDALKSEFRHIDPAAARIVLVEAGPRILPTFSEALAADAARRLARYGVDVRTRAKVVDVDASGVTLEDGRIDAATVLWAAGVRAGALTADLPGQHDRAGRAQVAADLSLPGHPEIFVIGDAAALASPDGRPVPGIAPAAKQMGAYVGRLIARRLSGRSPPPAFRYRHAGDLATIGRGAAVVRLGAIQLTGLPGWLFWGFIHVYFLIGLRARFFVALDWLWSYVTYHRGARLITGA</sequence>
<evidence type="ECO:0000256" key="3">
    <source>
        <dbReference type="ARBA" id="ARBA00022630"/>
    </source>
</evidence>
<dbReference type="PRINTS" id="PR00411">
    <property type="entry name" value="PNDRDTASEI"/>
</dbReference>
<keyword evidence="11" id="KW-1185">Reference proteome</keyword>
<dbReference type="Pfam" id="PF07992">
    <property type="entry name" value="Pyr_redox_2"/>
    <property type="match status" value="1"/>
</dbReference>
<dbReference type="AlphaFoldDB" id="A0A328AZJ1"/>
<evidence type="ECO:0000256" key="4">
    <source>
        <dbReference type="ARBA" id="ARBA00022827"/>
    </source>
</evidence>
<dbReference type="InterPro" id="IPR045024">
    <property type="entry name" value="NDH-2"/>
</dbReference>
<keyword evidence="4" id="KW-0274">FAD</keyword>
<keyword evidence="8" id="KW-0472">Membrane</keyword>
<keyword evidence="3" id="KW-0285">Flavoprotein</keyword>
<dbReference type="PRINTS" id="PR00368">
    <property type="entry name" value="FADPNR"/>
</dbReference>
<keyword evidence="8" id="KW-0812">Transmembrane</keyword>
<gene>
    <name evidence="10" type="ORF">DJ021_12480</name>
</gene>
<dbReference type="InterPro" id="IPR036188">
    <property type="entry name" value="FAD/NAD-bd_sf"/>
</dbReference>
<reference evidence="11" key="1">
    <citation type="submission" date="2018-05" db="EMBL/GenBank/DDBJ databases">
        <authorList>
            <person name="Li X."/>
        </authorList>
    </citation>
    <scope>NUCLEOTIDE SEQUENCE [LARGE SCALE GENOMIC DNA]</scope>
    <source>
        <strain evidence="11">HKS-05</strain>
    </source>
</reference>
<evidence type="ECO:0000256" key="6">
    <source>
        <dbReference type="ARBA" id="ARBA00023027"/>
    </source>
</evidence>
<proteinExistence type="inferred from homology"/>
<evidence type="ECO:0000256" key="1">
    <source>
        <dbReference type="ARBA" id="ARBA00005272"/>
    </source>
</evidence>
<comment type="catalytic activity">
    <reaction evidence="7">
        <text>a quinone + NADH + H(+) = a quinol + NAD(+)</text>
        <dbReference type="Rhea" id="RHEA:46160"/>
        <dbReference type="ChEBI" id="CHEBI:15378"/>
        <dbReference type="ChEBI" id="CHEBI:24646"/>
        <dbReference type="ChEBI" id="CHEBI:57540"/>
        <dbReference type="ChEBI" id="CHEBI:57945"/>
        <dbReference type="ChEBI" id="CHEBI:132124"/>
        <dbReference type="EC" id="1.6.5.9"/>
    </reaction>
</comment>
<dbReference type="Gene3D" id="3.50.50.100">
    <property type="match status" value="1"/>
</dbReference>
<dbReference type="EC" id="1.6.5.9" evidence="2"/>
<protein>
    <recommendedName>
        <fullName evidence="2">NADH:ubiquinone reductase (non-electrogenic)</fullName>
        <ecNumber evidence="2">1.6.5.9</ecNumber>
    </recommendedName>
</protein>
<dbReference type="SUPFAM" id="SSF51905">
    <property type="entry name" value="FAD/NAD(P)-binding domain"/>
    <property type="match status" value="2"/>
</dbReference>
<dbReference type="InterPro" id="IPR023753">
    <property type="entry name" value="FAD/NAD-binding_dom"/>
</dbReference>
<dbReference type="PANTHER" id="PTHR43706:SF47">
    <property type="entry name" value="EXTERNAL NADH-UBIQUINONE OXIDOREDUCTASE 1, MITOCHONDRIAL-RELATED"/>
    <property type="match status" value="1"/>
</dbReference>
<feature type="transmembrane region" description="Helical" evidence="8">
    <location>
        <begin position="379"/>
        <end position="405"/>
    </location>
</feature>
<dbReference type="Proteomes" id="UP000249842">
    <property type="component" value="Unassembled WGS sequence"/>
</dbReference>
<evidence type="ECO:0000256" key="5">
    <source>
        <dbReference type="ARBA" id="ARBA00023002"/>
    </source>
</evidence>
<keyword evidence="6" id="KW-0520">NAD</keyword>
<evidence type="ECO:0000256" key="8">
    <source>
        <dbReference type="SAM" id="Phobius"/>
    </source>
</evidence>
<feature type="domain" description="FAD/NAD(P)-binding" evidence="9">
    <location>
        <begin position="12"/>
        <end position="328"/>
    </location>
</feature>
<accession>A0A328AZJ1</accession>
<name>A0A328AZJ1_9CAUL</name>
<dbReference type="GO" id="GO:0050136">
    <property type="term" value="F:NADH dehydrogenase (quinone) (non-electrogenic) activity"/>
    <property type="evidence" value="ECO:0007669"/>
    <property type="project" value="UniProtKB-EC"/>
</dbReference>
<dbReference type="PANTHER" id="PTHR43706">
    <property type="entry name" value="NADH DEHYDROGENASE"/>
    <property type="match status" value="1"/>
</dbReference>
<comment type="similarity">
    <text evidence="1">Belongs to the NADH dehydrogenase family.</text>
</comment>
<evidence type="ECO:0000256" key="7">
    <source>
        <dbReference type="ARBA" id="ARBA00047599"/>
    </source>
</evidence>
<comment type="caution">
    <text evidence="10">The sequence shown here is derived from an EMBL/GenBank/DDBJ whole genome shotgun (WGS) entry which is preliminary data.</text>
</comment>
<organism evidence="10 11">
    <name type="scientific">Phenylobacterium hankyongense</name>
    <dbReference type="NCBI Taxonomy" id="1813876"/>
    <lineage>
        <taxon>Bacteria</taxon>
        <taxon>Pseudomonadati</taxon>
        <taxon>Pseudomonadota</taxon>
        <taxon>Alphaproteobacteria</taxon>
        <taxon>Caulobacterales</taxon>
        <taxon>Caulobacteraceae</taxon>
        <taxon>Phenylobacterium</taxon>
    </lineage>
</organism>
<evidence type="ECO:0000259" key="9">
    <source>
        <dbReference type="Pfam" id="PF07992"/>
    </source>
</evidence>
<evidence type="ECO:0000313" key="10">
    <source>
        <dbReference type="EMBL" id="RAK60562.1"/>
    </source>
</evidence>
<evidence type="ECO:0000256" key="2">
    <source>
        <dbReference type="ARBA" id="ARBA00012637"/>
    </source>
</evidence>